<reference evidence="1 2" key="1">
    <citation type="journal article" date="2019" name="Anaerobe">
        <title>Brachyspira catarrhinii sp. nov., an anaerobic intestinal spirochaete isolated from vervet monkeys may have been misidentified as Brachyspira aalborgi in previous studies.</title>
        <authorList>
            <person name="Phillips N.D."/>
            <person name="La T."/>
            <person name="Hampson D.J."/>
        </authorList>
    </citation>
    <scope>NUCLEOTIDE SEQUENCE [LARGE SCALE GENOMIC DNA]</scope>
    <source>
        <strain evidence="1 2">Z12</strain>
    </source>
</reference>
<dbReference type="EMBL" id="SJDU01000037">
    <property type="protein sequence ID" value="TKZ35956.1"/>
    <property type="molecule type" value="Genomic_DNA"/>
</dbReference>
<evidence type="ECO:0000313" key="1">
    <source>
        <dbReference type="EMBL" id="TKZ35956.1"/>
    </source>
</evidence>
<gene>
    <name evidence="1" type="ORF">EZH24_02560</name>
</gene>
<comment type="caution">
    <text evidence="1">The sequence shown here is derived from an EMBL/GenBank/DDBJ whole genome shotgun (WGS) entry which is preliminary data.</text>
</comment>
<evidence type="ECO:0008006" key="3">
    <source>
        <dbReference type="Google" id="ProtNLM"/>
    </source>
</evidence>
<organism evidence="1 2">
    <name type="scientific">Brachyspira catarrhinii</name>
    <dbReference type="NCBI Taxonomy" id="2528966"/>
    <lineage>
        <taxon>Bacteria</taxon>
        <taxon>Pseudomonadati</taxon>
        <taxon>Spirochaetota</taxon>
        <taxon>Spirochaetia</taxon>
        <taxon>Brachyspirales</taxon>
        <taxon>Brachyspiraceae</taxon>
        <taxon>Brachyspira</taxon>
    </lineage>
</organism>
<name>A0ABY2TT65_9SPIR</name>
<accession>A0ABY2TT65</accession>
<protein>
    <recommendedName>
        <fullName evidence="3">GIY-YIG nuclease family protein</fullName>
    </recommendedName>
</protein>
<keyword evidence="2" id="KW-1185">Reference proteome</keyword>
<evidence type="ECO:0000313" key="2">
    <source>
        <dbReference type="Proteomes" id="UP000310168"/>
    </source>
</evidence>
<proteinExistence type="predicted"/>
<dbReference type="Proteomes" id="UP000310168">
    <property type="component" value="Unassembled WGS sequence"/>
</dbReference>
<sequence length="154" mass="18257">MDCVNEIRNKMKYIKKITKNLGYKLEYYRIEDMKCPHKQPSKLPPEHSAIYIFIYKSKFLKIGKANSKSIARFTSQHYGFSAPSTLAKSLCNDKHFKKLIINKYKEINKDNIKLWMLKNLHRVNIYVKSDKATTELIEAILHYAFRPRFEGNIH</sequence>